<dbReference type="GO" id="GO:0009374">
    <property type="term" value="F:biotin binding"/>
    <property type="evidence" value="ECO:0007669"/>
    <property type="project" value="UniProtKB-UniRule"/>
</dbReference>
<dbReference type="PROSITE" id="PS51326">
    <property type="entry name" value="AVIDIN_2"/>
    <property type="match status" value="1"/>
</dbReference>
<name>A0A8C6ZC31_NOTPE</name>
<organism evidence="10 11">
    <name type="scientific">Nothoprocta perdicaria</name>
    <name type="common">Chilean tinamou</name>
    <name type="synonym">Crypturus perdicarius</name>
    <dbReference type="NCBI Taxonomy" id="30464"/>
    <lineage>
        <taxon>Eukaryota</taxon>
        <taxon>Metazoa</taxon>
        <taxon>Chordata</taxon>
        <taxon>Craniata</taxon>
        <taxon>Vertebrata</taxon>
        <taxon>Euteleostomi</taxon>
        <taxon>Archelosauria</taxon>
        <taxon>Archosauria</taxon>
        <taxon>Dinosauria</taxon>
        <taxon>Saurischia</taxon>
        <taxon>Theropoda</taxon>
        <taxon>Coelurosauria</taxon>
        <taxon>Aves</taxon>
        <taxon>Palaeognathae</taxon>
        <taxon>Tinamiformes</taxon>
        <taxon>Tinamidae</taxon>
        <taxon>Nothoprocta</taxon>
    </lineage>
</organism>
<dbReference type="Ensembl" id="ENSNPET00000012925.1">
    <property type="protein sequence ID" value="ENSNPEP00000012613.1"/>
    <property type="gene ID" value="ENSNPEG00000009422.1"/>
</dbReference>
<accession>A0A8C6ZC31</accession>
<evidence type="ECO:0000256" key="6">
    <source>
        <dbReference type="ARBA" id="ARBA00023180"/>
    </source>
</evidence>
<keyword evidence="6 9" id="KW-0325">Glycoprotein</keyword>
<gene>
    <name evidence="10" type="primary">LOC112952172</name>
</gene>
<dbReference type="PRINTS" id="PR00709">
    <property type="entry name" value="AVIDIN"/>
</dbReference>
<dbReference type="InterPro" id="IPR051764">
    <property type="entry name" value="Avidin/Streptavidin-rel"/>
</dbReference>
<proteinExistence type="inferred from homology"/>
<evidence type="ECO:0000256" key="8">
    <source>
        <dbReference type="PIRSR" id="PIRSR605468-51"/>
    </source>
</evidence>
<comment type="function">
    <text evidence="9">Forms a strong non-covalent specific complex with biotin.</text>
</comment>
<comment type="similarity">
    <text evidence="2 9">Belongs to the avidin/streptavidin family.</text>
</comment>
<evidence type="ECO:0000256" key="1">
    <source>
        <dbReference type="ARBA" id="ARBA00004613"/>
    </source>
</evidence>
<comment type="subunit">
    <text evidence="9">Homotetramer.</text>
</comment>
<evidence type="ECO:0000256" key="3">
    <source>
        <dbReference type="ARBA" id="ARBA00022525"/>
    </source>
</evidence>
<evidence type="ECO:0000256" key="4">
    <source>
        <dbReference type="ARBA" id="ARBA00022729"/>
    </source>
</evidence>
<evidence type="ECO:0000256" key="7">
    <source>
        <dbReference type="ARBA" id="ARBA00023267"/>
    </source>
</evidence>
<dbReference type="InterPro" id="IPR005468">
    <property type="entry name" value="Avidin/str"/>
</dbReference>
<feature type="signal peptide" evidence="9">
    <location>
        <begin position="1"/>
        <end position="25"/>
    </location>
</feature>
<dbReference type="InterPro" id="IPR005469">
    <property type="entry name" value="Avidin"/>
</dbReference>
<sequence length="147" mass="16157">AADTMQVAAVLVALALALAVPSSSAERKCILTGTWVNDFGSNMTINAVNDKGEFSGTYNTSVADNPNDIRGSPLQGFQHSREQPTFGFTVKWNFSESTSVFVGQCFVDKHGQETLKTVWLMRLRVNNIHDNWQATRIGTNTFTRVKG</sequence>
<feature type="chain" id="PRO_5041488999" description="Avidin" evidence="9">
    <location>
        <begin position="26"/>
        <end position="147"/>
    </location>
</feature>
<keyword evidence="4 9" id="KW-0732">Signal</keyword>
<evidence type="ECO:0000313" key="10">
    <source>
        <dbReference type="Ensembl" id="ENSNPEP00000012613.1"/>
    </source>
</evidence>
<protein>
    <recommendedName>
        <fullName evidence="9">Avidin</fullName>
    </recommendedName>
</protein>
<evidence type="ECO:0000256" key="9">
    <source>
        <dbReference type="RuleBase" id="RU369114"/>
    </source>
</evidence>
<dbReference type="GO" id="GO:0005576">
    <property type="term" value="C:extracellular region"/>
    <property type="evidence" value="ECO:0007669"/>
    <property type="project" value="UniProtKB-SubCell"/>
</dbReference>
<evidence type="ECO:0000256" key="2">
    <source>
        <dbReference type="ARBA" id="ARBA00006297"/>
    </source>
</evidence>
<dbReference type="Gene3D" id="2.40.128.30">
    <property type="entry name" value="Avidin-like"/>
    <property type="match status" value="1"/>
</dbReference>
<feature type="disulfide bond" evidence="8">
    <location>
        <begin position="29"/>
        <end position="105"/>
    </location>
</feature>
<dbReference type="Proteomes" id="UP000694420">
    <property type="component" value="Unplaced"/>
</dbReference>
<dbReference type="AlphaFoldDB" id="A0A8C6ZC31"/>
<reference evidence="10" key="2">
    <citation type="submission" date="2025-09" db="UniProtKB">
        <authorList>
            <consortium name="Ensembl"/>
        </authorList>
    </citation>
    <scope>IDENTIFICATION</scope>
</reference>
<dbReference type="PANTHER" id="PTHR34399:SF3">
    <property type="entry name" value="AVID PROTEIN-RELATED"/>
    <property type="match status" value="1"/>
</dbReference>
<dbReference type="PANTHER" id="PTHR34399">
    <property type="entry name" value="AVIDIN-RELATED"/>
    <property type="match status" value="1"/>
</dbReference>
<evidence type="ECO:0000256" key="5">
    <source>
        <dbReference type="ARBA" id="ARBA00023157"/>
    </source>
</evidence>
<keyword evidence="11" id="KW-1185">Reference proteome</keyword>
<evidence type="ECO:0000313" key="11">
    <source>
        <dbReference type="Proteomes" id="UP000694420"/>
    </source>
</evidence>
<keyword evidence="7 9" id="KW-0092">Biotin</keyword>
<dbReference type="InterPro" id="IPR036896">
    <property type="entry name" value="Avidin-like_sf"/>
</dbReference>
<dbReference type="Pfam" id="PF01382">
    <property type="entry name" value="Avidin"/>
    <property type="match status" value="1"/>
</dbReference>
<keyword evidence="5 8" id="KW-1015">Disulfide bond</keyword>
<dbReference type="SUPFAM" id="SSF50876">
    <property type="entry name" value="Avidin/streptavidin"/>
    <property type="match status" value="1"/>
</dbReference>
<comment type="subcellular location">
    <subcellularLocation>
        <location evidence="1 9">Secreted</location>
    </subcellularLocation>
</comment>
<reference evidence="10" key="1">
    <citation type="submission" date="2025-08" db="UniProtKB">
        <authorList>
            <consortium name="Ensembl"/>
        </authorList>
    </citation>
    <scope>IDENTIFICATION</scope>
</reference>
<keyword evidence="3 9" id="KW-0964">Secreted</keyword>